<evidence type="ECO:0000313" key="3">
    <source>
        <dbReference type="Proteomes" id="UP000299211"/>
    </source>
</evidence>
<dbReference type="Proteomes" id="UP000299211">
    <property type="component" value="Unassembled WGS sequence"/>
</dbReference>
<dbReference type="AlphaFoldDB" id="A0A4D4N616"/>
<protein>
    <submittedName>
        <fullName evidence="2">Uncharacterized protein</fullName>
    </submittedName>
</protein>
<reference evidence="2 3" key="1">
    <citation type="submission" date="2019-04" db="EMBL/GenBank/DDBJ databases">
        <title>Draft genome sequences of Streptomyces avermitilis ATCC 31267.</title>
        <authorList>
            <person name="Komaki H."/>
            <person name="Tamura T."/>
            <person name="Hosoyama A."/>
        </authorList>
    </citation>
    <scope>NUCLEOTIDE SEQUENCE [LARGE SCALE GENOMIC DNA]</scope>
    <source>
        <strain evidence="2 3">ATCC 31267</strain>
    </source>
</reference>
<feature type="region of interest" description="Disordered" evidence="1">
    <location>
        <begin position="1"/>
        <end position="64"/>
    </location>
</feature>
<accession>A0A4D4N616</accession>
<proteinExistence type="predicted"/>
<feature type="compositionally biased region" description="Basic and acidic residues" evidence="1">
    <location>
        <begin position="23"/>
        <end position="38"/>
    </location>
</feature>
<feature type="compositionally biased region" description="Low complexity" evidence="1">
    <location>
        <begin position="40"/>
        <end position="58"/>
    </location>
</feature>
<gene>
    <name evidence="2" type="ORF">SAV31267_093850</name>
</gene>
<dbReference type="EMBL" id="BJHY01000002">
    <property type="protein sequence ID" value="GDY79900.1"/>
    <property type="molecule type" value="Genomic_DNA"/>
</dbReference>
<sequence>MGGKGDNCRQQDGQGEGYGQAAERGERSDHGRPCERAEISGCSDGADGSGAAASCGADQGRHRS</sequence>
<organism evidence="2 3">
    <name type="scientific">Streptomyces avermitilis</name>
    <dbReference type="NCBI Taxonomy" id="33903"/>
    <lineage>
        <taxon>Bacteria</taxon>
        <taxon>Bacillati</taxon>
        <taxon>Actinomycetota</taxon>
        <taxon>Actinomycetes</taxon>
        <taxon>Kitasatosporales</taxon>
        <taxon>Streptomycetaceae</taxon>
        <taxon>Streptomyces</taxon>
    </lineage>
</organism>
<evidence type="ECO:0000256" key="1">
    <source>
        <dbReference type="SAM" id="MobiDB-lite"/>
    </source>
</evidence>
<evidence type="ECO:0000313" key="2">
    <source>
        <dbReference type="EMBL" id="GDY79900.1"/>
    </source>
</evidence>
<comment type="caution">
    <text evidence="2">The sequence shown here is derived from an EMBL/GenBank/DDBJ whole genome shotgun (WGS) entry which is preliminary data.</text>
</comment>
<name>A0A4D4N616_STRAX</name>